<protein>
    <submittedName>
        <fullName evidence="1">33 kDa dynein arm light chain, axonemal, putative</fullName>
    </submittedName>
</protein>
<dbReference type="GeneID" id="25383048"/>
<dbReference type="Proteomes" id="UP000030744">
    <property type="component" value="Unassembled WGS sequence"/>
</dbReference>
<organism evidence="1 2">
    <name type="scientific">Eimeria mitis</name>
    <dbReference type="NCBI Taxonomy" id="44415"/>
    <lineage>
        <taxon>Eukaryota</taxon>
        <taxon>Sar</taxon>
        <taxon>Alveolata</taxon>
        <taxon>Apicomplexa</taxon>
        <taxon>Conoidasida</taxon>
        <taxon>Coccidia</taxon>
        <taxon>Eucoccidiorida</taxon>
        <taxon>Eimeriorina</taxon>
        <taxon>Eimeriidae</taxon>
        <taxon>Eimeria</taxon>
    </lineage>
</organism>
<gene>
    <name evidence="1" type="ORF">EMH_0087450</name>
</gene>
<proteinExistence type="predicted"/>
<reference evidence="1" key="1">
    <citation type="submission" date="2013-10" db="EMBL/GenBank/DDBJ databases">
        <title>Genomic analysis of the causative agents of coccidiosis in chickens.</title>
        <authorList>
            <person name="Reid A.J."/>
            <person name="Blake D."/>
            <person name="Billington K."/>
            <person name="Browne H."/>
            <person name="Dunn M."/>
            <person name="Hung S."/>
            <person name="Kawahara F."/>
            <person name="Miranda-Saavedra D."/>
            <person name="Mourier T."/>
            <person name="Nagra H."/>
            <person name="Otto T.D."/>
            <person name="Rawlings N."/>
            <person name="Sanchez A."/>
            <person name="Sanders M."/>
            <person name="Subramaniam C."/>
            <person name="Tay Y."/>
            <person name="Dear P."/>
            <person name="Doerig C."/>
            <person name="Gruber A."/>
            <person name="Parkinson J."/>
            <person name="Shirley M."/>
            <person name="Wan K.L."/>
            <person name="Berriman M."/>
            <person name="Tomley F."/>
            <person name="Pain A."/>
        </authorList>
    </citation>
    <scope>NUCLEOTIDE SEQUENCE [LARGE SCALE GENOMIC DNA]</scope>
    <source>
        <strain evidence="1">Houghton</strain>
    </source>
</reference>
<keyword evidence="2" id="KW-1185">Reference proteome</keyword>
<dbReference type="AlphaFoldDB" id="U6K732"/>
<dbReference type="OrthoDB" id="330092at2759"/>
<name>U6K732_9EIME</name>
<evidence type="ECO:0000313" key="2">
    <source>
        <dbReference type="Proteomes" id="UP000030744"/>
    </source>
</evidence>
<evidence type="ECO:0000313" key="1">
    <source>
        <dbReference type="EMBL" id="CDJ33774.1"/>
    </source>
</evidence>
<sequence length="88" mass="9632">MILDGPPRPTLVRYGPCIEIAIDSPEAAALLSEGCNTDSRDAQAVIERVRRDAQGSRISVEAVLDALFPPIIWREGDRLFVQARLCAV</sequence>
<accession>U6K732</accession>
<dbReference type="VEuPathDB" id="ToxoDB:EMH_0087450"/>
<dbReference type="EMBL" id="HG685655">
    <property type="protein sequence ID" value="CDJ33774.1"/>
    <property type="molecule type" value="Genomic_DNA"/>
</dbReference>
<dbReference type="RefSeq" id="XP_013356337.1">
    <property type="nucleotide sequence ID" value="XM_013500883.1"/>
</dbReference>
<reference evidence="1" key="2">
    <citation type="submission" date="2013-10" db="EMBL/GenBank/DDBJ databases">
        <authorList>
            <person name="Aslett M."/>
        </authorList>
    </citation>
    <scope>NUCLEOTIDE SEQUENCE [LARGE SCALE GENOMIC DNA]</scope>
    <source>
        <strain evidence="1">Houghton</strain>
    </source>
</reference>